<organism evidence="2 3">
    <name type="scientific">Eumeta variegata</name>
    <name type="common">Bagworm moth</name>
    <name type="synonym">Eumeta japonica</name>
    <dbReference type="NCBI Taxonomy" id="151549"/>
    <lineage>
        <taxon>Eukaryota</taxon>
        <taxon>Metazoa</taxon>
        <taxon>Ecdysozoa</taxon>
        <taxon>Arthropoda</taxon>
        <taxon>Hexapoda</taxon>
        <taxon>Insecta</taxon>
        <taxon>Pterygota</taxon>
        <taxon>Neoptera</taxon>
        <taxon>Endopterygota</taxon>
        <taxon>Lepidoptera</taxon>
        <taxon>Glossata</taxon>
        <taxon>Ditrysia</taxon>
        <taxon>Tineoidea</taxon>
        <taxon>Psychidae</taxon>
        <taxon>Oiketicinae</taxon>
        <taxon>Eumeta</taxon>
    </lineage>
</organism>
<evidence type="ECO:0000313" key="3">
    <source>
        <dbReference type="Proteomes" id="UP000299102"/>
    </source>
</evidence>
<evidence type="ECO:0000256" key="1">
    <source>
        <dbReference type="SAM" id="MobiDB-lite"/>
    </source>
</evidence>
<name>A0A4C1UZA7_EUMVA</name>
<feature type="compositionally biased region" description="Basic and acidic residues" evidence="1">
    <location>
        <begin position="1"/>
        <end position="13"/>
    </location>
</feature>
<comment type="caution">
    <text evidence="2">The sequence shown here is derived from an EMBL/GenBank/DDBJ whole genome shotgun (WGS) entry which is preliminary data.</text>
</comment>
<proteinExistence type="predicted"/>
<reference evidence="2 3" key="1">
    <citation type="journal article" date="2019" name="Commun. Biol.">
        <title>The bagworm genome reveals a unique fibroin gene that provides high tensile strength.</title>
        <authorList>
            <person name="Kono N."/>
            <person name="Nakamura H."/>
            <person name="Ohtoshi R."/>
            <person name="Tomita M."/>
            <person name="Numata K."/>
            <person name="Arakawa K."/>
        </authorList>
    </citation>
    <scope>NUCLEOTIDE SEQUENCE [LARGE SCALE GENOMIC DNA]</scope>
</reference>
<feature type="region of interest" description="Disordered" evidence="1">
    <location>
        <begin position="1"/>
        <end position="27"/>
    </location>
</feature>
<gene>
    <name evidence="2" type="ORF">EVAR_13466_1</name>
</gene>
<dbReference type="AlphaFoldDB" id="A0A4C1UZA7"/>
<dbReference type="EMBL" id="BGZK01000245">
    <property type="protein sequence ID" value="GBP31347.1"/>
    <property type="molecule type" value="Genomic_DNA"/>
</dbReference>
<dbReference type="Proteomes" id="UP000299102">
    <property type="component" value="Unassembled WGS sequence"/>
</dbReference>
<evidence type="ECO:0000313" key="2">
    <source>
        <dbReference type="EMBL" id="GBP31347.1"/>
    </source>
</evidence>
<protein>
    <submittedName>
        <fullName evidence="2">Uncharacterized protein</fullName>
    </submittedName>
</protein>
<accession>A0A4C1UZA7</accession>
<keyword evidence="3" id="KW-1185">Reference proteome</keyword>
<sequence>MSLRIKPKEEQESRSGQGSKSRAGPRRWGYKDYAVKRGGGSMVKSVCFGLGGTGFDLTTGVLTNDTLNQLKFDETLRASEGTLSCQPRLS</sequence>